<dbReference type="EMBL" id="ABQC02000002">
    <property type="protein sequence ID" value="EDY97372.1"/>
    <property type="molecule type" value="Genomic_DNA"/>
</dbReference>
<dbReference type="SUPFAM" id="SSF49785">
    <property type="entry name" value="Galactose-binding domain-like"/>
    <property type="match status" value="1"/>
</dbReference>
<organism evidence="11 12">
    <name type="scientific">Phocaeicola plebeius (strain DSM 17135 / JCM 12973 / CCUG 54634 / M2)</name>
    <name type="common">Bacteroides plebeius</name>
    <dbReference type="NCBI Taxonomy" id="484018"/>
    <lineage>
        <taxon>Bacteria</taxon>
        <taxon>Pseudomonadati</taxon>
        <taxon>Bacteroidota</taxon>
        <taxon>Bacteroidia</taxon>
        <taxon>Bacteroidales</taxon>
        <taxon>Bacteroidaceae</taxon>
        <taxon>Phocaeicola</taxon>
    </lineage>
</organism>
<evidence type="ECO:0000256" key="6">
    <source>
        <dbReference type="PIRSR" id="PIRSR625705-1"/>
    </source>
</evidence>
<dbReference type="eggNOG" id="COG3525">
    <property type="taxonomic scope" value="Bacteria"/>
</dbReference>
<evidence type="ECO:0000259" key="8">
    <source>
        <dbReference type="Pfam" id="PF00754"/>
    </source>
</evidence>
<dbReference type="InterPro" id="IPR000421">
    <property type="entry name" value="FA58C"/>
</dbReference>
<accession>B5CTT4</accession>
<dbReference type="Gene3D" id="3.20.20.80">
    <property type="entry name" value="Glycosidases"/>
    <property type="match status" value="1"/>
</dbReference>
<dbReference type="Gene3D" id="3.30.379.10">
    <property type="entry name" value="Chitobiase/beta-hexosaminidase domain 2-like"/>
    <property type="match status" value="1"/>
</dbReference>
<dbReference type="InterPro" id="IPR008979">
    <property type="entry name" value="Galactose-bd-like_sf"/>
</dbReference>
<name>B5CTT4_PHOPM</name>
<reference evidence="11 12" key="2">
    <citation type="submission" date="2008-08" db="EMBL/GenBank/DDBJ databases">
        <authorList>
            <person name="Fulton L."/>
            <person name="Clifton S."/>
            <person name="Fulton B."/>
            <person name="Xu J."/>
            <person name="Minx P."/>
            <person name="Pepin K.H."/>
            <person name="Johnson M."/>
            <person name="Thiruvilangam P."/>
            <person name="Bhonagiri V."/>
            <person name="Nash W.E."/>
            <person name="Mardis E.R."/>
            <person name="Wilson R.K."/>
        </authorList>
    </citation>
    <scope>NUCLEOTIDE SEQUENCE [LARGE SCALE GENOMIC DNA]</scope>
    <source>
        <strain evidence="12">DSM 17135 / JCM 12973 / M2</strain>
    </source>
</reference>
<feature type="domain" description="Beta-hexosaminidase bacterial type N-terminal" evidence="9">
    <location>
        <begin position="38"/>
        <end position="149"/>
    </location>
</feature>
<dbReference type="SUPFAM" id="SSF51445">
    <property type="entry name" value="(Trans)glycosidases"/>
    <property type="match status" value="1"/>
</dbReference>
<dbReference type="InterPro" id="IPR017853">
    <property type="entry name" value="GH"/>
</dbReference>
<dbReference type="PANTHER" id="PTHR22600:SF57">
    <property type="entry name" value="BETA-N-ACETYLHEXOSAMINIDASE"/>
    <property type="match status" value="1"/>
</dbReference>
<dbReference type="HOGENOM" id="CLU_007082_5_0_10"/>
<reference evidence="11 12" key="1">
    <citation type="submission" date="2008-08" db="EMBL/GenBank/DDBJ databases">
        <title>Draft genome sequence of Bacteroides plebeius (DSM 17135).</title>
        <authorList>
            <person name="Sudarsanam P."/>
            <person name="Ley R."/>
            <person name="Guruge J."/>
            <person name="Turnbaugh P.J."/>
            <person name="Mahowald M."/>
            <person name="Liep D."/>
            <person name="Gordon J."/>
        </authorList>
    </citation>
    <scope>NUCLEOTIDE SEQUENCE [LARGE SCALE GENOMIC DNA]</scope>
    <source>
        <strain evidence="12">DSM 17135 / JCM 12973 / M2</strain>
    </source>
</reference>
<dbReference type="InterPro" id="IPR015882">
    <property type="entry name" value="HEX_bac_N"/>
</dbReference>
<dbReference type="AlphaFoldDB" id="B5CTT4"/>
<dbReference type="Pfam" id="PF00728">
    <property type="entry name" value="Glyco_hydro_20"/>
    <property type="match status" value="1"/>
</dbReference>
<proteinExistence type="inferred from homology"/>
<dbReference type="Proteomes" id="UP000003452">
    <property type="component" value="Unassembled WGS sequence"/>
</dbReference>
<dbReference type="EC" id="3.2.1.52" evidence="3"/>
<dbReference type="Pfam" id="PF00754">
    <property type="entry name" value="F5_F8_type_C"/>
    <property type="match status" value="1"/>
</dbReference>
<evidence type="ECO:0000256" key="4">
    <source>
        <dbReference type="ARBA" id="ARBA00022801"/>
    </source>
</evidence>
<feature type="active site" description="Proton donor" evidence="6">
    <location>
        <position position="352"/>
    </location>
</feature>
<keyword evidence="4 11" id="KW-0378">Hydrolase</keyword>
<evidence type="ECO:0000259" key="7">
    <source>
        <dbReference type="Pfam" id="PF00728"/>
    </source>
</evidence>
<dbReference type="GO" id="GO:0005975">
    <property type="term" value="P:carbohydrate metabolic process"/>
    <property type="evidence" value="ECO:0007669"/>
    <property type="project" value="InterPro"/>
</dbReference>
<dbReference type="InterPro" id="IPR025705">
    <property type="entry name" value="Beta_hexosaminidase_sua/sub"/>
</dbReference>
<comment type="caution">
    <text evidence="11">The sequence shown here is derived from an EMBL/GenBank/DDBJ whole genome shotgun (WGS) entry which is preliminary data.</text>
</comment>
<dbReference type="PRINTS" id="PR00738">
    <property type="entry name" value="GLHYDRLASE20"/>
</dbReference>
<dbReference type="CDD" id="cd06563">
    <property type="entry name" value="GH20_chitobiase-like"/>
    <property type="match status" value="1"/>
</dbReference>
<dbReference type="InterPro" id="IPR029018">
    <property type="entry name" value="Hex-like_dom2"/>
</dbReference>
<protein>
    <recommendedName>
        <fullName evidence="3">beta-N-acetylhexosaminidase</fullName>
        <ecNumber evidence="3">3.2.1.52</ecNumber>
    </recommendedName>
</protein>
<gene>
    <name evidence="11" type="ORF">BACPLE_00162</name>
</gene>
<dbReference type="InterPro" id="IPR059177">
    <property type="entry name" value="GH29D-like_dom"/>
</dbReference>
<keyword evidence="5" id="KW-0326">Glycosidase</keyword>
<dbReference type="SUPFAM" id="SSF55545">
    <property type="entry name" value="beta-N-acetylhexosaminidase-like domain"/>
    <property type="match status" value="1"/>
</dbReference>
<dbReference type="GO" id="GO:0030203">
    <property type="term" value="P:glycosaminoglycan metabolic process"/>
    <property type="evidence" value="ECO:0007669"/>
    <property type="project" value="TreeGrafter"/>
</dbReference>
<dbReference type="GO" id="GO:0004563">
    <property type="term" value="F:beta-N-acetylhexosaminidase activity"/>
    <property type="evidence" value="ECO:0007669"/>
    <property type="project" value="UniProtKB-EC"/>
</dbReference>
<sequence length="782" mass="89599">MWLIFEIHTFGLMNRWFFIYLWSLLFFSTDYLYAQHPINLVPAPLLIEEGDGFFQVTEETVISVENEAQEGIASDFADLFTVPAGFTPMVEIGGQNAAISLVTDKALKKEAYRLKVSEDNIRIYASDTKGFFYAFQTLRLLLPSDIEGQTLANQIWKLPVFTMTDGPRFGYRSLMLDVARCFIPKEEVLRILDCMALLKLNTLHLHLSDDTGWRLEIKKYPRLTEVGAWRVDRGRLPFYARRNQAEGEKTTLGGFYTQDDMEEIVAYAADRQINVIPEIDVPAHSCAALAAYPELACPVVKEMITVLPGLGGRNPEMIYCAGNEKVFTFLQDVIDELLQLFPSPYINMGGDEATKTYWKICPLCQKRMQEEHLKEVEDLQGYFMGRLNDYIRSKGRTMMGWDELTNSKLPDKAVILGWQGLGNAALKAADQGLNFVMTPARVLYLIRYQGPQWFEPLTYFGNNTLRDVYNYEPVQADWKPEYEKLLLGVQASMWTEFCYNADDVMYMLFPRLAALAEVAWSQKEKKNWTDFQQGLDNYLAHLNKKDVPYASSMYNIQHTVVPEKGKLCVKLDCERTDVEIRYTLDGRVPDMYSSVYTMPLKLDAGTVVKCASFVKDMRKGEILTLPLLNNKATGKHVLSKAPMAYLLTNGVRGSLRQSDFEWCTWDNLNSASFTVDLQQTESVQQVLLGCLTNYGMAVHKPKRVIVEVSKDNRTFVQVGQKEFSETEIFRDGNYVEDVEFTFKARKVRYVRVTAEGFGSCPESHYMRPGQPARYYFDELQIR</sequence>
<evidence type="ECO:0000256" key="2">
    <source>
        <dbReference type="ARBA" id="ARBA00006285"/>
    </source>
</evidence>
<dbReference type="GO" id="GO:0016020">
    <property type="term" value="C:membrane"/>
    <property type="evidence" value="ECO:0007669"/>
    <property type="project" value="TreeGrafter"/>
</dbReference>
<comment type="catalytic activity">
    <reaction evidence="1">
        <text>Hydrolysis of terminal non-reducing N-acetyl-D-hexosamine residues in N-acetyl-beta-D-hexosaminides.</text>
        <dbReference type="EC" id="3.2.1.52"/>
    </reaction>
</comment>
<feature type="domain" description="F5/8 type C" evidence="8">
    <location>
        <begin position="657"/>
        <end position="756"/>
    </location>
</feature>
<evidence type="ECO:0000256" key="5">
    <source>
        <dbReference type="ARBA" id="ARBA00023295"/>
    </source>
</evidence>
<evidence type="ECO:0000259" key="9">
    <source>
        <dbReference type="Pfam" id="PF02838"/>
    </source>
</evidence>
<evidence type="ECO:0000313" key="11">
    <source>
        <dbReference type="EMBL" id="EDY97372.1"/>
    </source>
</evidence>
<evidence type="ECO:0000256" key="3">
    <source>
        <dbReference type="ARBA" id="ARBA00012663"/>
    </source>
</evidence>
<comment type="similarity">
    <text evidence="2">Belongs to the glycosyl hydrolase 20 family.</text>
</comment>
<dbReference type="Pfam" id="PF02838">
    <property type="entry name" value="Glyco_hydro_20b"/>
    <property type="match status" value="1"/>
</dbReference>
<dbReference type="Pfam" id="PF13290">
    <property type="entry name" value="CHB_HEX_C_1"/>
    <property type="match status" value="1"/>
</dbReference>
<evidence type="ECO:0000259" key="10">
    <source>
        <dbReference type="Pfam" id="PF13290"/>
    </source>
</evidence>
<feature type="domain" description="GH29D-like beta-sandwich" evidence="10">
    <location>
        <begin position="569"/>
        <end position="622"/>
    </location>
</feature>
<feature type="domain" description="Glycoside hydrolase family 20 catalytic" evidence="7">
    <location>
        <begin position="169"/>
        <end position="522"/>
    </location>
</feature>
<evidence type="ECO:0000256" key="1">
    <source>
        <dbReference type="ARBA" id="ARBA00001231"/>
    </source>
</evidence>
<dbReference type="PANTHER" id="PTHR22600">
    <property type="entry name" value="BETA-HEXOSAMINIDASE"/>
    <property type="match status" value="1"/>
</dbReference>
<dbReference type="Gene3D" id="2.60.120.260">
    <property type="entry name" value="Galactose-binding domain-like"/>
    <property type="match status" value="1"/>
</dbReference>
<evidence type="ECO:0000313" key="12">
    <source>
        <dbReference type="Proteomes" id="UP000003452"/>
    </source>
</evidence>
<dbReference type="InterPro" id="IPR015883">
    <property type="entry name" value="Glyco_hydro_20_cat"/>
</dbReference>